<protein>
    <recommendedName>
        <fullName evidence="3">SNF2 N-terminal domain-containing protein</fullName>
    </recommendedName>
</protein>
<comment type="caution">
    <text evidence="1">The sequence shown here is derived from an EMBL/GenBank/DDBJ whole genome shotgun (WGS) entry which is preliminary data.</text>
</comment>
<accession>A0ABU2M264</accession>
<evidence type="ECO:0000313" key="2">
    <source>
        <dbReference type="Proteomes" id="UP001183420"/>
    </source>
</evidence>
<dbReference type="Gene3D" id="3.40.50.10810">
    <property type="entry name" value="Tandem AAA-ATPase domain"/>
    <property type="match status" value="1"/>
</dbReference>
<evidence type="ECO:0000313" key="1">
    <source>
        <dbReference type="EMBL" id="MDT0323934.1"/>
    </source>
</evidence>
<dbReference type="InterPro" id="IPR038718">
    <property type="entry name" value="SNF2-like_sf"/>
</dbReference>
<keyword evidence="2" id="KW-1185">Reference proteome</keyword>
<organism evidence="1 2">
    <name type="scientific">Streptomyces millisiae</name>
    <dbReference type="NCBI Taxonomy" id="3075542"/>
    <lineage>
        <taxon>Bacteria</taxon>
        <taxon>Bacillati</taxon>
        <taxon>Actinomycetota</taxon>
        <taxon>Actinomycetes</taxon>
        <taxon>Kitasatosporales</taxon>
        <taxon>Streptomycetaceae</taxon>
        <taxon>Streptomyces</taxon>
    </lineage>
</organism>
<proteinExistence type="predicted"/>
<gene>
    <name evidence="1" type="ORF">RNC47_37135</name>
</gene>
<dbReference type="SUPFAM" id="SSF52540">
    <property type="entry name" value="P-loop containing nucleoside triphosphate hydrolases"/>
    <property type="match status" value="1"/>
</dbReference>
<reference evidence="2" key="1">
    <citation type="submission" date="2023-07" db="EMBL/GenBank/DDBJ databases">
        <title>30 novel species of actinomycetes from the DSMZ collection.</title>
        <authorList>
            <person name="Nouioui I."/>
        </authorList>
    </citation>
    <scope>NUCLEOTIDE SEQUENCE [LARGE SCALE GENOMIC DNA]</scope>
    <source>
        <strain evidence="2">DSM 44918</strain>
    </source>
</reference>
<dbReference type="EMBL" id="JAVREM010000369">
    <property type="protein sequence ID" value="MDT0323934.1"/>
    <property type="molecule type" value="Genomic_DNA"/>
</dbReference>
<feature type="non-terminal residue" evidence="1">
    <location>
        <position position="1"/>
    </location>
</feature>
<name>A0ABU2M264_9ACTN</name>
<sequence>LVQADVPVKQLRRLMPRLRGHTASDQLLDSVGGLLDRIDDAHHSDGDVWAIYRSNPRPIDQLLSEFSSGTTDVDAAQGFVGAEVAAQVEQTVLNRSLLRTELRGYQEFGARYAVARERTLLCDDLGLGKTLQALAVAAH</sequence>
<feature type="non-terminal residue" evidence="1">
    <location>
        <position position="139"/>
    </location>
</feature>
<evidence type="ECO:0008006" key="3">
    <source>
        <dbReference type="Google" id="ProtNLM"/>
    </source>
</evidence>
<dbReference type="Proteomes" id="UP001183420">
    <property type="component" value="Unassembled WGS sequence"/>
</dbReference>
<dbReference type="InterPro" id="IPR027417">
    <property type="entry name" value="P-loop_NTPase"/>
</dbReference>